<name>A0ABS2KTX8_9NOCA</name>
<sequence>MSTDKAPADRVAPAERAATADPSAVTDSGSRERGDGERDERSRYREWRDGIASRPTVDRAYRIAVAAVGTVVLALGIVAIPYPGPGWLIVFAGLGILASEFAWAKTVLHWVRARYDTFMEWFGRQNIVVKGLGALLTTVVVLATLWLLGALELVAGWVGLDWAWLQSPL</sequence>
<evidence type="ECO:0000313" key="4">
    <source>
        <dbReference type="Proteomes" id="UP000703038"/>
    </source>
</evidence>
<keyword evidence="2" id="KW-0472">Membrane</keyword>
<evidence type="ECO:0000256" key="2">
    <source>
        <dbReference type="SAM" id="Phobius"/>
    </source>
</evidence>
<organism evidence="3 4">
    <name type="scientific">Rhodococcoides corynebacterioides</name>
    <dbReference type="NCBI Taxonomy" id="53972"/>
    <lineage>
        <taxon>Bacteria</taxon>
        <taxon>Bacillati</taxon>
        <taxon>Actinomycetota</taxon>
        <taxon>Actinomycetes</taxon>
        <taxon>Mycobacteriales</taxon>
        <taxon>Nocardiaceae</taxon>
        <taxon>Rhodococcoides</taxon>
    </lineage>
</organism>
<reference evidence="3 4" key="1">
    <citation type="submission" date="2021-01" db="EMBL/GenBank/DDBJ databases">
        <title>Genomics of switchgrass bacterial isolates.</title>
        <authorList>
            <person name="Shade A."/>
        </authorList>
    </citation>
    <scope>NUCLEOTIDE SEQUENCE [LARGE SCALE GENOMIC DNA]</scope>
    <source>
        <strain evidence="3 4">PvP111</strain>
    </source>
</reference>
<dbReference type="Proteomes" id="UP000703038">
    <property type="component" value="Unassembled WGS sequence"/>
</dbReference>
<feature type="compositionally biased region" description="Basic and acidic residues" evidence="1">
    <location>
        <begin position="29"/>
        <end position="42"/>
    </location>
</feature>
<protein>
    <submittedName>
        <fullName evidence="3">Uncharacterized protein (TIGR02611 family)</fullName>
    </submittedName>
</protein>
<accession>A0ABS2KTX8</accession>
<evidence type="ECO:0000256" key="1">
    <source>
        <dbReference type="SAM" id="MobiDB-lite"/>
    </source>
</evidence>
<feature type="transmembrane region" description="Helical" evidence="2">
    <location>
        <begin position="88"/>
        <end position="111"/>
    </location>
</feature>
<keyword evidence="4" id="KW-1185">Reference proteome</keyword>
<keyword evidence="2" id="KW-0812">Transmembrane</keyword>
<feature type="transmembrane region" description="Helical" evidence="2">
    <location>
        <begin position="132"/>
        <end position="160"/>
    </location>
</feature>
<dbReference type="InterPro" id="IPR013434">
    <property type="entry name" value="CHP02611"/>
</dbReference>
<gene>
    <name evidence="3" type="ORF">JOE42_001484</name>
</gene>
<feature type="region of interest" description="Disordered" evidence="1">
    <location>
        <begin position="1"/>
        <end position="42"/>
    </location>
</feature>
<keyword evidence="2" id="KW-1133">Transmembrane helix</keyword>
<proteinExistence type="predicted"/>
<dbReference type="NCBIfam" id="TIGR02611">
    <property type="entry name" value="TIGR02611 family protein"/>
    <property type="match status" value="1"/>
</dbReference>
<evidence type="ECO:0000313" key="3">
    <source>
        <dbReference type="EMBL" id="MBM7414751.1"/>
    </source>
</evidence>
<comment type="caution">
    <text evidence="3">The sequence shown here is derived from an EMBL/GenBank/DDBJ whole genome shotgun (WGS) entry which is preliminary data.</text>
</comment>
<dbReference type="InterPro" id="IPR019099">
    <property type="entry name" value="Uncharacterised_PGPGW_TM"/>
</dbReference>
<dbReference type="Pfam" id="PF09656">
    <property type="entry name" value="PGPGW"/>
    <property type="match status" value="1"/>
</dbReference>
<dbReference type="EMBL" id="JAFBBK010000001">
    <property type="protein sequence ID" value="MBM7414751.1"/>
    <property type="molecule type" value="Genomic_DNA"/>
</dbReference>
<feature type="transmembrane region" description="Helical" evidence="2">
    <location>
        <begin position="63"/>
        <end position="82"/>
    </location>
</feature>